<dbReference type="Proteomes" id="UP001165122">
    <property type="component" value="Unassembled WGS sequence"/>
</dbReference>
<sequence>MSIAELNDQVTEHREILRACKVKVEGDTSTPLNTRALKFLSVLDELIETREVESDPHKILGIPASSQVIQSYLYLIGSGLFFAFQTFITSDVTYGPDGLFIPATYN</sequence>
<reference evidence="2" key="1">
    <citation type="journal article" date="2023" name="Commun. Biol.">
        <title>Genome analysis of Parmales, the sister group of diatoms, reveals the evolutionary specialization of diatoms from phago-mixotrophs to photoautotrophs.</title>
        <authorList>
            <person name="Ban H."/>
            <person name="Sato S."/>
            <person name="Yoshikawa S."/>
            <person name="Yamada K."/>
            <person name="Nakamura Y."/>
            <person name="Ichinomiya M."/>
            <person name="Sato N."/>
            <person name="Blanc-Mathieu R."/>
            <person name="Endo H."/>
            <person name="Kuwata A."/>
            <person name="Ogata H."/>
        </authorList>
    </citation>
    <scope>NUCLEOTIDE SEQUENCE [LARGE SCALE GENOMIC DNA]</scope>
    <source>
        <strain evidence="2">NIES 3700</strain>
    </source>
</reference>
<evidence type="ECO:0000313" key="2">
    <source>
        <dbReference type="Proteomes" id="UP001165122"/>
    </source>
</evidence>
<evidence type="ECO:0000313" key="1">
    <source>
        <dbReference type="EMBL" id="GMI08624.1"/>
    </source>
</evidence>
<name>A0A9W7CPF1_9STRA</name>
<gene>
    <name evidence="1" type="ORF">TrLO_g12637</name>
</gene>
<keyword evidence="2" id="KW-1185">Reference proteome</keyword>
<accession>A0A9W7CPF1</accession>
<organism evidence="1 2">
    <name type="scientific">Triparma laevis f. longispina</name>
    <dbReference type="NCBI Taxonomy" id="1714387"/>
    <lineage>
        <taxon>Eukaryota</taxon>
        <taxon>Sar</taxon>
        <taxon>Stramenopiles</taxon>
        <taxon>Ochrophyta</taxon>
        <taxon>Bolidophyceae</taxon>
        <taxon>Parmales</taxon>
        <taxon>Triparmaceae</taxon>
        <taxon>Triparma</taxon>
    </lineage>
</organism>
<protein>
    <submittedName>
        <fullName evidence="1">Uncharacterized protein</fullName>
    </submittedName>
</protein>
<dbReference type="OrthoDB" id="10470829at2759"/>
<dbReference type="AlphaFoldDB" id="A0A9W7CPF1"/>
<comment type="caution">
    <text evidence="1">The sequence shown here is derived from an EMBL/GenBank/DDBJ whole genome shotgun (WGS) entry which is preliminary data.</text>
</comment>
<dbReference type="EMBL" id="BRXW01000127">
    <property type="protein sequence ID" value="GMI08624.1"/>
    <property type="molecule type" value="Genomic_DNA"/>
</dbReference>
<proteinExistence type="predicted"/>